<organism evidence="7">
    <name type="scientific">Rhodymenia pseudopalmata</name>
    <name type="common">Red alga</name>
    <dbReference type="NCBI Taxonomy" id="31502"/>
    <lineage>
        <taxon>Eukaryota</taxon>
        <taxon>Rhodophyta</taxon>
        <taxon>Florideophyceae</taxon>
        <taxon>Rhodymeniophycidae</taxon>
        <taxon>Rhodymeniales</taxon>
        <taxon>Rhodymeniaceae</taxon>
        <taxon>Rhodymenia</taxon>
    </lineage>
</organism>
<evidence type="ECO:0000259" key="6">
    <source>
        <dbReference type="PROSITE" id="PS50126"/>
    </source>
</evidence>
<dbReference type="AlphaFoldDB" id="A0A1C9C7S1"/>
<dbReference type="PANTHER" id="PTHR10724">
    <property type="entry name" value="30S RIBOSOMAL PROTEIN S1"/>
    <property type="match status" value="1"/>
</dbReference>
<dbReference type="GO" id="GO:1990904">
    <property type="term" value="C:ribonucleoprotein complex"/>
    <property type="evidence" value="ECO:0007669"/>
    <property type="project" value="UniProtKB-KW"/>
</dbReference>
<dbReference type="PROSITE" id="PS50126">
    <property type="entry name" value="S1"/>
    <property type="match status" value="3"/>
</dbReference>
<dbReference type="InterPro" id="IPR050437">
    <property type="entry name" value="Ribos_protein_bS1-like"/>
</dbReference>
<dbReference type="PANTHER" id="PTHR10724:SF7">
    <property type="entry name" value="SMALL RIBOSOMAL SUBUNIT PROTEIN BS1C"/>
    <property type="match status" value="1"/>
</dbReference>
<evidence type="ECO:0000256" key="1">
    <source>
        <dbReference type="ARBA" id="ARBA00006767"/>
    </source>
</evidence>
<dbReference type="GO" id="GO:0003735">
    <property type="term" value="F:structural constituent of ribosome"/>
    <property type="evidence" value="ECO:0007669"/>
    <property type="project" value="TreeGrafter"/>
</dbReference>
<geneLocation type="plastid" evidence="7"/>
<evidence type="ECO:0000256" key="2">
    <source>
        <dbReference type="ARBA" id="ARBA00022980"/>
    </source>
</evidence>
<evidence type="ECO:0000313" key="7">
    <source>
        <dbReference type="EMBL" id="AOM64426.1"/>
    </source>
</evidence>
<sequence>MRDKIGFHNKEFKNVLDEYNYNLNTGDIVAGTIFNKEANGFMVDIGTGIAGYLPEEEIILEQNESIRNVKFHLINQTREFFILAKNQKSQQLLLSVKRLDYIRGWKRIKQLEEEDIIVEADVYKVNKGGILIKLEGLIGFIPQSHLIRANINMAYKSIKCQLLLANEKKNQLVLSHKRALLSIKSQKLKIGQIVYGEIAEIKDYGIFIAIDKMHALLHISEIGDKHIKNIYNAFHIGQKIKVKIIHMDMKQGRISVSTRQMINRHQQL</sequence>
<dbReference type="GeneID" id="29069551"/>
<feature type="domain" description="S1 motif" evidence="6">
    <location>
        <begin position="191"/>
        <end position="259"/>
    </location>
</feature>
<evidence type="ECO:0000256" key="4">
    <source>
        <dbReference type="ARBA" id="ARBA00069232"/>
    </source>
</evidence>
<feature type="domain" description="S1 motif" evidence="6">
    <location>
        <begin position="115"/>
        <end position="177"/>
    </location>
</feature>
<protein>
    <recommendedName>
        <fullName evidence="4">Small ribosomal subunit protein bS1c</fullName>
    </recommendedName>
    <alternativeName>
        <fullName evidence="5">30S ribosomal protein S1, chloroplastic</fullName>
    </alternativeName>
</protein>
<dbReference type="Pfam" id="PF00575">
    <property type="entry name" value="S1"/>
    <property type="match status" value="3"/>
</dbReference>
<dbReference type="GO" id="GO:0006412">
    <property type="term" value="P:translation"/>
    <property type="evidence" value="ECO:0007669"/>
    <property type="project" value="TreeGrafter"/>
</dbReference>
<keyword evidence="2 7" id="KW-0689">Ribosomal protein</keyword>
<comment type="similarity">
    <text evidence="1">Belongs to the bacterial ribosomal protein bS1 family.</text>
</comment>
<gene>
    <name evidence="7" type="primary">rps1</name>
    <name evidence="7" type="ORF">Rhodyp_148</name>
</gene>
<evidence type="ECO:0000256" key="5">
    <source>
        <dbReference type="ARBA" id="ARBA00081784"/>
    </source>
</evidence>
<keyword evidence="3" id="KW-0687">Ribonucleoprotein</keyword>
<name>A0A1C9C7S1_RHOPU</name>
<feature type="domain" description="S1 motif" evidence="6">
    <location>
        <begin position="26"/>
        <end position="97"/>
    </location>
</feature>
<dbReference type="InterPro" id="IPR003029">
    <property type="entry name" value="S1_domain"/>
</dbReference>
<dbReference type="SUPFAM" id="SSF50249">
    <property type="entry name" value="Nucleic acid-binding proteins"/>
    <property type="match status" value="3"/>
</dbReference>
<keyword evidence="7" id="KW-0934">Plastid</keyword>
<proteinExistence type="inferred from homology"/>
<dbReference type="Gene3D" id="2.40.50.140">
    <property type="entry name" value="Nucleic acid-binding proteins"/>
    <property type="match status" value="3"/>
</dbReference>
<reference evidence="7" key="1">
    <citation type="journal article" date="2016" name="BMC Biol.">
        <title>Parallel evolution of highly conserved plastid genome architecture in red seaweeds and seed plants.</title>
        <authorList>
            <person name="Lee J."/>
            <person name="Cho C.H."/>
            <person name="Park S.I."/>
            <person name="Choi J.W."/>
            <person name="Song H.S."/>
            <person name="West J.A."/>
            <person name="Bhattacharya D."/>
            <person name="Yoon H.S."/>
        </authorList>
    </citation>
    <scope>NUCLEOTIDE SEQUENCE</scope>
</reference>
<dbReference type="RefSeq" id="YP_009293744.1">
    <property type="nucleotide sequence ID" value="NC_031144.1"/>
</dbReference>
<dbReference type="FunFam" id="2.40.50.140:FF:000103">
    <property type="entry name" value="protein RRP5 homolog"/>
    <property type="match status" value="1"/>
</dbReference>
<dbReference type="EMBL" id="KX284709">
    <property type="protein sequence ID" value="AOM64426.1"/>
    <property type="molecule type" value="Genomic_DNA"/>
</dbReference>
<dbReference type="GO" id="GO:0003729">
    <property type="term" value="F:mRNA binding"/>
    <property type="evidence" value="ECO:0007669"/>
    <property type="project" value="TreeGrafter"/>
</dbReference>
<dbReference type="GO" id="GO:0005840">
    <property type="term" value="C:ribosome"/>
    <property type="evidence" value="ECO:0007669"/>
    <property type="project" value="UniProtKB-KW"/>
</dbReference>
<accession>A0A1C9C7S1</accession>
<evidence type="ECO:0000256" key="3">
    <source>
        <dbReference type="ARBA" id="ARBA00023274"/>
    </source>
</evidence>
<dbReference type="InterPro" id="IPR012340">
    <property type="entry name" value="NA-bd_OB-fold"/>
</dbReference>
<dbReference type="SMART" id="SM00316">
    <property type="entry name" value="S1"/>
    <property type="match status" value="3"/>
</dbReference>